<evidence type="ECO:0000256" key="6">
    <source>
        <dbReference type="ARBA" id="ARBA00022519"/>
    </source>
</evidence>
<reference evidence="12 13" key="1">
    <citation type="submission" date="2019-06" db="EMBL/GenBank/DDBJ databases">
        <authorList>
            <person name="Jiang L."/>
        </authorList>
    </citation>
    <scope>NUCLEOTIDE SEQUENCE [LARGE SCALE GENOMIC DNA]</scope>
    <source>
        <strain evidence="12 13">YIM 48858</strain>
    </source>
</reference>
<dbReference type="PANTHER" id="PTHR30093:SF45">
    <property type="entry name" value="TYPE II SECRETION SYSTEM CORE PROTEIN G"/>
    <property type="match status" value="1"/>
</dbReference>
<evidence type="ECO:0000256" key="9">
    <source>
        <dbReference type="ARBA" id="ARBA00023136"/>
    </source>
</evidence>
<proteinExistence type="inferred from homology"/>
<dbReference type="NCBIfam" id="TIGR02532">
    <property type="entry name" value="IV_pilin_GFxxxE"/>
    <property type="match status" value="1"/>
</dbReference>
<gene>
    <name evidence="12" type="primary">gspG</name>
    <name evidence="12" type="ORF">FHG71_12205</name>
</gene>
<dbReference type="RefSeq" id="WP_139081964.1">
    <property type="nucleotide sequence ID" value="NZ_VDFV01000015.1"/>
</dbReference>
<comment type="similarity">
    <text evidence="2">Belongs to the GSP G family.</text>
</comment>
<dbReference type="EMBL" id="VDFV01000015">
    <property type="protein sequence ID" value="TNC71350.1"/>
    <property type="molecule type" value="Genomic_DNA"/>
</dbReference>
<sequence>MTHHPRRHPRRGVTLLEMLVVLAIIALVIGLGAPRLIDSFGRARSQTAEAALASLRGAVQLYFVDTGRYPSEAEGLAALMTAPAGVPGWRGPYVDGDEDLTDPWGRLFLFRAPGEDGEPFDLVTLGRDGQPGGSGEDSDISL</sequence>
<dbReference type="PRINTS" id="PR00813">
    <property type="entry name" value="BCTERIALGSPG"/>
</dbReference>
<evidence type="ECO:0000256" key="4">
    <source>
        <dbReference type="ARBA" id="ARBA00022475"/>
    </source>
</evidence>
<evidence type="ECO:0000256" key="10">
    <source>
        <dbReference type="SAM" id="Phobius"/>
    </source>
</evidence>
<keyword evidence="8 10" id="KW-1133">Transmembrane helix</keyword>
<dbReference type="GO" id="GO:0015628">
    <property type="term" value="P:protein secretion by the type II secretion system"/>
    <property type="evidence" value="ECO:0007669"/>
    <property type="project" value="InterPro"/>
</dbReference>
<evidence type="ECO:0000256" key="7">
    <source>
        <dbReference type="ARBA" id="ARBA00022692"/>
    </source>
</evidence>
<dbReference type="GO" id="GO:0015627">
    <property type="term" value="C:type II protein secretion system complex"/>
    <property type="evidence" value="ECO:0007669"/>
    <property type="project" value="InterPro"/>
</dbReference>
<dbReference type="NCBIfam" id="TIGR01710">
    <property type="entry name" value="typeII_sec_gspG"/>
    <property type="match status" value="1"/>
</dbReference>
<dbReference type="InterPro" id="IPR012902">
    <property type="entry name" value="N_methyl_site"/>
</dbReference>
<comment type="subcellular location">
    <subcellularLocation>
        <location evidence="1">Cell inner membrane</location>
        <topology evidence="1">Single-pass membrane protein</topology>
    </subcellularLocation>
</comment>
<dbReference type="Pfam" id="PF08334">
    <property type="entry name" value="T2SSG"/>
    <property type="match status" value="1"/>
</dbReference>
<evidence type="ECO:0000313" key="13">
    <source>
        <dbReference type="Proteomes" id="UP000305709"/>
    </source>
</evidence>
<dbReference type="InterPro" id="IPR000983">
    <property type="entry name" value="Bac_GSPG_pilin"/>
</dbReference>
<accession>A0A5C4NBP3</accession>
<dbReference type="SUPFAM" id="SSF54523">
    <property type="entry name" value="Pili subunits"/>
    <property type="match status" value="1"/>
</dbReference>
<evidence type="ECO:0000256" key="3">
    <source>
        <dbReference type="ARBA" id="ARBA00020042"/>
    </source>
</evidence>
<protein>
    <recommendedName>
        <fullName evidence="3">Type II secretion system core protein G</fullName>
    </recommendedName>
</protein>
<name>A0A5C4NBP3_9RHOB</name>
<evidence type="ECO:0000256" key="2">
    <source>
        <dbReference type="ARBA" id="ARBA00009984"/>
    </source>
</evidence>
<evidence type="ECO:0000259" key="11">
    <source>
        <dbReference type="Pfam" id="PF08334"/>
    </source>
</evidence>
<keyword evidence="6" id="KW-0997">Cell inner membrane</keyword>
<organism evidence="12 13">
    <name type="scientific">Rubellimicrobium roseum</name>
    <dbReference type="NCBI Taxonomy" id="687525"/>
    <lineage>
        <taxon>Bacteria</taxon>
        <taxon>Pseudomonadati</taxon>
        <taxon>Pseudomonadota</taxon>
        <taxon>Alphaproteobacteria</taxon>
        <taxon>Rhodobacterales</taxon>
        <taxon>Roseobacteraceae</taxon>
        <taxon>Rubellimicrobium</taxon>
    </lineage>
</organism>
<evidence type="ECO:0000256" key="8">
    <source>
        <dbReference type="ARBA" id="ARBA00022989"/>
    </source>
</evidence>
<evidence type="ECO:0000256" key="1">
    <source>
        <dbReference type="ARBA" id="ARBA00004377"/>
    </source>
</evidence>
<dbReference type="InterPro" id="IPR013545">
    <property type="entry name" value="T2SS_protein-GspG_C"/>
</dbReference>
<dbReference type="Pfam" id="PF07963">
    <property type="entry name" value="N_methyl"/>
    <property type="match status" value="1"/>
</dbReference>
<dbReference type="GO" id="GO:0005886">
    <property type="term" value="C:plasma membrane"/>
    <property type="evidence" value="ECO:0007669"/>
    <property type="project" value="UniProtKB-SubCell"/>
</dbReference>
<keyword evidence="4" id="KW-1003">Cell membrane</keyword>
<dbReference type="Proteomes" id="UP000305709">
    <property type="component" value="Unassembled WGS sequence"/>
</dbReference>
<dbReference type="PANTHER" id="PTHR30093">
    <property type="entry name" value="GENERAL SECRETION PATHWAY PROTEIN G"/>
    <property type="match status" value="1"/>
</dbReference>
<dbReference type="AlphaFoldDB" id="A0A5C4NBP3"/>
<keyword evidence="9 10" id="KW-0472">Membrane</keyword>
<keyword evidence="5" id="KW-0488">Methylation</keyword>
<evidence type="ECO:0000313" key="12">
    <source>
        <dbReference type="EMBL" id="TNC71350.1"/>
    </source>
</evidence>
<feature type="transmembrane region" description="Helical" evidence="10">
    <location>
        <begin position="12"/>
        <end position="33"/>
    </location>
</feature>
<dbReference type="Gene3D" id="3.30.700.10">
    <property type="entry name" value="Glycoprotein, Type 4 Pilin"/>
    <property type="match status" value="1"/>
</dbReference>
<comment type="caution">
    <text evidence="12">The sequence shown here is derived from an EMBL/GenBank/DDBJ whole genome shotgun (WGS) entry which is preliminary data.</text>
</comment>
<dbReference type="InterPro" id="IPR010054">
    <property type="entry name" value="Type2_sec_GspG"/>
</dbReference>
<keyword evidence="7 10" id="KW-0812">Transmembrane</keyword>
<dbReference type="OrthoDB" id="9795612at2"/>
<feature type="domain" description="Type II secretion system protein GspG C-terminal" evidence="11">
    <location>
        <begin position="36"/>
        <end position="141"/>
    </location>
</feature>
<keyword evidence="13" id="KW-1185">Reference proteome</keyword>
<dbReference type="InterPro" id="IPR045584">
    <property type="entry name" value="Pilin-like"/>
</dbReference>
<evidence type="ECO:0000256" key="5">
    <source>
        <dbReference type="ARBA" id="ARBA00022481"/>
    </source>
</evidence>